<dbReference type="InterPro" id="IPR000158">
    <property type="entry name" value="Cell_div_FtsZ"/>
</dbReference>
<dbReference type="NCBIfam" id="TIGR00065">
    <property type="entry name" value="ftsZ"/>
    <property type="match status" value="1"/>
</dbReference>
<evidence type="ECO:0000256" key="10">
    <source>
        <dbReference type="RuleBase" id="RU000631"/>
    </source>
</evidence>
<feature type="domain" description="Tubulin/FtsZ 2-layer sandwich" evidence="13">
    <location>
        <begin position="202"/>
        <end position="322"/>
    </location>
</feature>
<evidence type="ECO:0000313" key="15">
    <source>
        <dbReference type="Proteomes" id="UP000198510"/>
    </source>
</evidence>
<keyword evidence="5 8" id="KW-0342">GTP-binding</keyword>
<evidence type="ECO:0000256" key="4">
    <source>
        <dbReference type="ARBA" id="ARBA00022741"/>
    </source>
</evidence>
<comment type="subunit">
    <text evidence="8">Homodimer. Polymerizes to form a dynamic ring structure in a strictly GTP-dependent manner. Interacts directly with several other division proteins.</text>
</comment>
<dbReference type="InterPro" id="IPR037103">
    <property type="entry name" value="Tubulin/FtsZ-like_C"/>
</dbReference>
<dbReference type="InterPro" id="IPR008280">
    <property type="entry name" value="Tub_FtsZ_C"/>
</dbReference>
<feature type="domain" description="Tubulin/FtsZ GTPase" evidence="12">
    <location>
        <begin position="8"/>
        <end position="200"/>
    </location>
</feature>
<evidence type="ECO:0000259" key="13">
    <source>
        <dbReference type="SMART" id="SM00865"/>
    </source>
</evidence>
<dbReference type="InterPro" id="IPR003008">
    <property type="entry name" value="Tubulin_FtsZ_GTPase"/>
</dbReference>
<dbReference type="GO" id="GO:0043093">
    <property type="term" value="P:FtsZ-dependent cytokinesis"/>
    <property type="evidence" value="ECO:0007669"/>
    <property type="project" value="UniProtKB-UniRule"/>
</dbReference>
<dbReference type="HAMAP" id="MF_00909">
    <property type="entry name" value="FtsZ"/>
    <property type="match status" value="1"/>
</dbReference>
<comment type="subcellular location">
    <subcellularLocation>
        <location evidence="8">Cytoplasm</location>
    </subcellularLocation>
    <text evidence="8">Assembles at midcell at the inner surface of the cytoplasmic membrane.</text>
</comment>
<sequence>MPERDRSIIKVIGVGGGGSNAINHMFNQGIKDVDFVVVNTDAQALKNSPVPNRLQIGAGLTEGLGAGANPERGRDAALESQEQIREFLDDGTKMVFITAGMGGGTGTGAAPVIARIAKDLEILTVGIVTAPFLFEGRKKRQQADLGIAELRANCDTVLVILNDKLREIFGNLSISQAFAQADNVLTTAAKGIAEIITVPGYVNVDFEDVKTVMRDSGAAVMGSATTSGDSRASRAAEQALASPLLNEKDIHGAKKILLSIVSGSKSELQMDELSEITGYIQEKAGEDAEMIFGHGIDDALGEHIRVTVIATGFDKPDEEPVVVEQRKVTDLLTNRSVVKPVTSPPPAETKRIFSAPLSEKPKSEPRPMSERNPAQPKWDAPSADDTPKETSVLEPTSRFSFTEPEPTSPPPPVEPPQREPARTPEMPENHWEKRQRLLQEQARERVRKLKGMGSRSFMESTDLKMYDEPAYLRRNVVLQKLPHSSDTNISRYSLTEDNEILGNNKFLHDNVD</sequence>
<dbReference type="GO" id="GO:0032153">
    <property type="term" value="C:cell division site"/>
    <property type="evidence" value="ECO:0007669"/>
    <property type="project" value="UniProtKB-UniRule"/>
</dbReference>
<dbReference type="PROSITE" id="PS01135">
    <property type="entry name" value="FTSZ_2"/>
    <property type="match status" value="1"/>
</dbReference>
<dbReference type="SMART" id="SM00864">
    <property type="entry name" value="Tubulin"/>
    <property type="match status" value="1"/>
</dbReference>
<feature type="compositionally biased region" description="Basic and acidic residues" evidence="11">
    <location>
        <begin position="359"/>
        <end position="369"/>
    </location>
</feature>
<dbReference type="Gene3D" id="3.40.50.1440">
    <property type="entry name" value="Tubulin/FtsZ, GTPase domain"/>
    <property type="match status" value="1"/>
</dbReference>
<dbReference type="Pfam" id="PF00091">
    <property type="entry name" value="Tubulin"/>
    <property type="match status" value="1"/>
</dbReference>
<dbReference type="GO" id="GO:0005525">
    <property type="term" value="F:GTP binding"/>
    <property type="evidence" value="ECO:0007669"/>
    <property type="project" value="UniProtKB-UniRule"/>
</dbReference>
<dbReference type="InterPro" id="IPR018316">
    <property type="entry name" value="Tubulin/FtsZ_2-layer-sand-dom"/>
</dbReference>
<evidence type="ECO:0000256" key="5">
    <source>
        <dbReference type="ARBA" id="ARBA00023134"/>
    </source>
</evidence>
<dbReference type="Pfam" id="PF12327">
    <property type="entry name" value="FtsZ_C"/>
    <property type="match status" value="1"/>
</dbReference>
<dbReference type="SUPFAM" id="SSF52490">
    <property type="entry name" value="Tubulin nucleotide-binding domain-like"/>
    <property type="match status" value="1"/>
</dbReference>
<dbReference type="CDD" id="cd02201">
    <property type="entry name" value="FtsZ_type1"/>
    <property type="match status" value="1"/>
</dbReference>
<dbReference type="PRINTS" id="PR00423">
    <property type="entry name" value="CELLDVISFTSZ"/>
</dbReference>
<keyword evidence="7 8" id="KW-0131">Cell cycle</keyword>
<comment type="function">
    <text evidence="8 10">Essential cell division protein that forms a contractile ring structure (Z ring) at the future cell division site. The regulation of the ring assembly controls the timing and the location of cell division. One of the functions of the FtsZ ring is to recruit other cell division proteins to the septum to produce a new cell wall between the dividing cells. Binds GTP and shows GTPase activity.</text>
</comment>
<evidence type="ECO:0000256" key="2">
    <source>
        <dbReference type="ARBA" id="ARBA00022490"/>
    </source>
</evidence>
<name>A0A1G9J9B3_9BACT</name>
<evidence type="ECO:0000259" key="12">
    <source>
        <dbReference type="SMART" id="SM00864"/>
    </source>
</evidence>
<feature type="binding site" evidence="8">
    <location>
        <position position="135"/>
    </location>
    <ligand>
        <name>GTP</name>
        <dbReference type="ChEBI" id="CHEBI:37565"/>
    </ligand>
</feature>
<keyword evidence="6 8" id="KW-0717">Septation</keyword>
<feature type="binding site" evidence="8">
    <location>
        <begin position="104"/>
        <end position="106"/>
    </location>
    <ligand>
        <name>GTP</name>
        <dbReference type="ChEBI" id="CHEBI:37565"/>
    </ligand>
</feature>
<feature type="binding site" evidence="8">
    <location>
        <position position="182"/>
    </location>
    <ligand>
        <name>GTP</name>
        <dbReference type="ChEBI" id="CHEBI:37565"/>
    </ligand>
</feature>
<evidence type="ECO:0000256" key="8">
    <source>
        <dbReference type="HAMAP-Rule" id="MF_00909"/>
    </source>
</evidence>
<evidence type="ECO:0000256" key="3">
    <source>
        <dbReference type="ARBA" id="ARBA00022618"/>
    </source>
</evidence>
<dbReference type="Gene3D" id="3.30.1330.20">
    <property type="entry name" value="Tubulin/FtsZ, C-terminal domain"/>
    <property type="match status" value="1"/>
</dbReference>
<evidence type="ECO:0000256" key="1">
    <source>
        <dbReference type="ARBA" id="ARBA00009690"/>
    </source>
</evidence>
<evidence type="ECO:0000256" key="7">
    <source>
        <dbReference type="ARBA" id="ARBA00023306"/>
    </source>
</evidence>
<protein>
    <recommendedName>
        <fullName evidence="8 9">Cell division protein FtsZ</fullName>
    </recommendedName>
</protein>
<dbReference type="GO" id="GO:0005737">
    <property type="term" value="C:cytoplasm"/>
    <property type="evidence" value="ECO:0007669"/>
    <property type="project" value="UniProtKB-SubCell"/>
</dbReference>
<dbReference type="EMBL" id="FNFO01000005">
    <property type="protein sequence ID" value="SDL34150.1"/>
    <property type="molecule type" value="Genomic_DNA"/>
</dbReference>
<feature type="compositionally biased region" description="Basic and acidic residues" evidence="11">
    <location>
        <begin position="416"/>
        <end position="432"/>
    </location>
</feature>
<accession>A0A1G9J9B3</accession>
<dbReference type="GO" id="GO:0003924">
    <property type="term" value="F:GTPase activity"/>
    <property type="evidence" value="ECO:0007669"/>
    <property type="project" value="UniProtKB-UniRule"/>
</dbReference>
<dbReference type="PANTHER" id="PTHR30314:SF3">
    <property type="entry name" value="MITOCHONDRIAL DIVISION PROTEIN FSZA"/>
    <property type="match status" value="1"/>
</dbReference>
<feature type="binding site" evidence="8">
    <location>
        <position position="139"/>
    </location>
    <ligand>
        <name>GTP</name>
        <dbReference type="ChEBI" id="CHEBI:37565"/>
    </ligand>
</feature>
<proteinExistence type="inferred from homology"/>
<reference evidence="14 15" key="1">
    <citation type="submission" date="2016-10" db="EMBL/GenBank/DDBJ databases">
        <authorList>
            <person name="de Groot N.N."/>
        </authorList>
    </citation>
    <scope>NUCLEOTIDE SEQUENCE [LARGE SCALE GENOMIC DNA]</scope>
    <source>
        <strain evidence="14 15">DSM 25186</strain>
    </source>
</reference>
<dbReference type="AlphaFoldDB" id="A0A1G9J9B3"/>
<organism evidence="14 15">
    <name type="scientific">Catalinimonas alkaloidigena</name>
    <dbReference type="NCBI Taxonomy" id="1075417"/>
    <lineage>
        <taxon>Bacteria</taxon>
        <taxon>Pseudomonadati</taxon>
        <taxon>Bacteroidota</taxon>
        <taxon>Cytophagia</taxon>
        <taxon>Cytophagales</taxon>
        <taxon>Catalimonadaceae</taxon>
        <taxon>Catalinimonas</taxon>
    </lineage>
</organism>
<dbReference type="STRING" id="1075417.SAMN05421823_105247"/>
<feature type="compositionally biased region" description="Pro residues" evidence="11">
    <location>
        <begin position="406"/>
        <end position="415"/>
    </location>
</feature>
<dbReference type="PROSITE" id="PS01134">
    <property type="entry name" value="FTSZ_1"/>
    <property type="match status" value="1"/>
</dbReference>
<evidence type="ECO:0000313" key="14">
    <source>
        <dbReference type="EMBL" id="SDL34150.1"/>
    </source>
</evidence>
<keyword evidence="2 8" id="KW-0963">Cytoplasm</keyword>
<keyword evidence="4 8" id="KW-0547">Nucleotide-binding</keyword>
<dbReference type="InterPro" id="IPR024757">
    <property type="entry name" value="FtsZ_C"/>
</dbReference>
<dbReference type="SUPFAM" id="SSF55307">
    <property type="entry name" value="Tubulin C-terminal domain-like"/>
    <property type="match status" value="1"/>
</dbReference>
<dbReference type="FunFam" id="3.40.50.1440:FF:000023">
    <property type="entry name" value="Cell division protein FtsZ"/>
    <property type="match status" value="1"/>
</dbReference>
<evidence type="ECO:0000256" key="6">
    <source>
        <dbReference type="ARBA" id="ARBA00023210"/>
    </source>
</evidence>
<keyword evidence="3 8" id="KW-0132">Cell division</keyword>
<evidence type="ECO:0000256" key="9">
    <source>
        <dbReference type="NCBIfam" id="TIGR00065"/>
    </source>
</evidence>
<dbReference type="SMART" id="SM00865">
    <property type="entry name" value="Tubulin_C"/>
    <property type="match status" value="1"/>
</dbReference>
<comment type="similarity">
    <text evidence="1 8 10">Belongs to the FtsZ family.</text>
</comment>
<dbReference type="Proteomes" id="UP000198510">
    <property type="component" value="Unassembled WGS sequence"/>
</dbReference>
<dbReference type="PANTHER" id="PTHR30314">
    <property type="entry name" value="CELL DIVISION PROTEIN FTSZ-RELATED"/>
    <property type="match status" value="1"/>
</dbReference>
<keyword evidence="15" id="KW-1185">Reference proteome</keyword>
<dbReference type="InterPro" id="IPR036525">
    <property type="entry name" value="Tubulin/FtsZ_GTPase_sf"/>
</dbReference>
<evidence type="ECO:0000256" key="11">
    <source>
        <dbReference type="SAM" id="MobiDB-lite"/>
    </source>
</evidence>
<dbReference type="GO" id="GO:0051258">
    <property type="term" value="P:protein polymerization"/>
    <property type="evidence" value="ECO:0007669"/>
    <property type="project" value="UniProtKB-UniRule"/>
</dbReference>
<feature type="region of interest" description="Disordered" evidence="11">
    <location>
        <begin position="338"/>
        <end position="432"/>
    </location>
</feature>
<dbReference type="InterPro" id="IPR020805">
    <property type="entry name" value="Cell_div_FtsZ_CS"/>
</dbReference>
<dbReference type="GO" id="GO:0000917">
    <property type="term" value="P:division septum assembly"/>
    <property type="evidence" value="ECO:0007669"/>
    <property type="project" value="UniProtKB-KW"/>
</dbReference>
<dbReference type="InterPro" id="IPR045061">
    <property type="entry name" value="FtsZ/CetZ"/>
</dbReference>
<feature type="binding site" evidence="8">
    <location>
        <begin position="16"/>
        <end position="20"/>
    </location>
    <ligand>
        <name>GTP</name>
        <dbReference type="ChEBI" id="CHEBI:37565"/>
    </ligand>
</feature>
<gene>
    <name evidence="8" type="primary">ftsZ</name>
    <name evidence="14" type="ORF">SAMN05421823_105247</name>
</gene>